<dbReference type="Pfam" id="PF13637">
    <property type="entry name" value="Ank_4"/>
    <property type="match status" value="1"/>
</dbReference>
<feature type="repeat" description="ANK" evidence="3">
    <location>
        <begin position="134"/>
        <end position="169"/>
    </location>
</feature>
<dbReference type="InterPro" id="IPR002110">
    <property type="entry name" value="Ankyrin_rpt"/>
</dbReference>
<dbReference type="GeneID" id="96010816"/>
<dbReference type="GO" id="GO:0000976">
    <property type="term" value="F:transcription cis-regulatory region binding"/>
    <property type="evidence" value="ECO:0007669"/>
    <property type="project" value="TreeGrafter"/>
</dbReference>
<keyword evidence="2 3" id="KW-0040">ANK repeat</keyword>
<dbReference type="InterPro" id="IPR050663">
    <property type="entry name" value="Ankyrin-SOCS_Box"/>
</dbReference>
<dbReference type="PANTHER" id="PTHR24193">
    <property type="entry name" value="ANKYRIN REPEAT PROTEIN"/>
    <property type="match status" value="1"/>
</dbReference>
<feature type="repeat" description="ANK" evidence="3">
    <location>
        <begin position="206"/>
        <end position="235"/>
    </location>
</feature>
<dbReference type="SMART" id="SM00248">
    <property type="entry name" value="ANK"/>
    <property type="match status" value="11"/>
</dbReference>
<dbReference type="PROSITE" id="PS50297">
    <property type="entry name" value="ANK_REP_REGION"/>
    <property type="match status" value="6"/>
</dbReference>
<feature type="repeat" description="ANK" evidence="3">
    <location>
        <begin position="236"/>
        <end position="273"/>
    </location>
</feature>
<feature type="repeat" description="ANK" evidence="3">
    <location>
        <begin position="102"/>
        <end position="130"/>
    </location>
</feature>
<evidence type="ECO:0000256" key="1">
    <source>
        <dbReference type="ARBA" id="ARBA00022737"/>
    </source>
</evidence>
<keyword evidence="1" id="KW-0677">Repeat</keyword>
<evidence type="ECO:0000313" key="4">
    <source>
        <dbReference type="EMBL" id="KAL1581822.1"/>
    </source>
</evidence>
<evidence type="ECO:0008006" key="6">
    <source>
        <dbReference type="Google" id="ProtNLM"/>
    </source>
</evidence>
<keyword evidence="5" id="KW-1185">Reference proteome</keyword>
<dbReference type="GO" id="GO:0005634">
    <property type="term" value="C:nucleus"/>
    <property type="evidence" value="ECO:0007669"/>
    <property type="project" value="TreeGrafter"/>
</dbReference>
<dbReference type="GO" id="GO:0045944">
    <property type="term" value="P:positive regulation of transcription by RNA polymerase II"/>
    <property type="evidence" value="ECO:0007669"/>
    <property type="project" value="TreeGrafter"/>
</dbReference>
<dbReference type="InterPro" id="IPR036770">
    <property type="entry name" value="Ankyrin_rpt-contain_sf"/>
</dbReference>
<feature type="repeat" description="ANK" evidence="3">
    <location>
        <begin position="274"/>
        <end position="306"/>
    </location>
</feature>
<dbReference type="EMBL" id="JAAQHG020000139">
    <property type="protein sequence ID" value="KAL1581822.1"/>
    <property type="molecule type" value="Genomic_DNA"/>
</dbReference>
<dbReference type="RefSeq" id="XP_069224930.1">
    <property type="nucleotide sequence ID" value="XM_069377978.1"/>
</dbReference>
<feature type="repeat" description="ANK" evidence="3">
    <location>
        <begin position="170"/>
        <end position="202"/>
    </location>
</feature>
<feature type="repeat" description="ANK" evidence="3">
    <location>
        <begin position="403"/>
        <end position="435"/>
    </location>
</feature>
<organism evidence="4 5">
    <name type="scientific">Cladosporium halotolerans</name>
    <dbReference type="NCBI Taxonomy" id="1052096"/>
    <lineage>
        <taxon>Eukaryota</taxon>
        <taxon>Fungi</taxon>
        <taxon>Dikarya</taxon>
        <taxon>Ascomycota</taxon>
        <taxon>Pezizomycotina</taxon>
        <taxon>Dothideomycetes</taxon>
        <taxon>Dothideomycetidae</taxon>
        <taxon>Cladosporiales</taxon>
        <taxon>Cladosporiaceae</taxon>
        <taxon>Cladosporium</taxon>
    </lineage>
</organism>
<dbReference type="Pfam" id="PF12796">
    <property type="entry name" value="Ank_2"/>
    <property type="match status" value="2"/>
</dbReference>
<protein>
    <recommendedName>
        <fullName evidence="6">Ankyrin repeat protein</fullName>
    </recommendedName>
</protein>
<sequence length="509" mass="55152">MRSDCEVFPLVEYAAQSWYRHSQLQQGGDHNREVAFLQLDKARADWLKIDNPDDNFGRSGNERPVTPSALYCASLLGLEAVVSDLLRSGVDANIQGGPHGFALIVASRQGHNEVVKLLLDHGADINAKTPGRSKGHTALHAASLGFRNATIAVVRFLLERGADIDAQSDSEGTALHEAISVRNTEIVRLLLEKGARLDIEQEYVGTALHIASRSGSKDLVQLLLESGANINAPNEHYGTPLQAASWGYDADTGCPEVVRLLLENGADVNDQSGRYGNALQAASIKGNRKIAELLLRSGADVHAQGGQYGSVLRAAAKSRSIELMQLLLERTAIVKARDKRGMNPLQFAIYRNDAIQVQVLLQNGASVCDNCFVFVLKNRKMDMVALLLPHLTTKLASKTCKLYSKTILHWAAEIGCEDTTQRCLDLGASVHAQDAFGETPLHYAAENGHFEICKRLVHAGSRLDVLDSHQRTPLGCARGEGPDTNREPHSVVADYLVYCSAGTADANSG</sequence>
<comment type="caution">
    <text evidence="4">The sequence shown here is derived from an EMBL/GenBank/DDBJ whole genome shotgun (WGS) entry which is preliminary data.</text>
</comment>
<dbReference type="PRINTS" id="PR01415">
    <property type="entry name" value="ANKYRIN"/>
</dbReference>
<feature type="repeat" description="ANK" evidence="3">
    <location>
        <begin position="436"/>
        <end position="468"/>
    </location>
</feature>
<dbReference type="AlphaFoldDB" id="A0AB34KD42"/>
<proteinExistence type="predicted"/>
<dbReference type="SUPFAM" id="SSF48403">
    <property type="entry name" value="Ankyrin repeat"/>
    <property type="match status" value="2"/>
</dbReference>
<dbReference type="PANTHER" id="PTHR24193:SF121">
    <property type="entry name" value="ADA2A-CONTAINING COMPLEX COMPONENT 3, ISOFORM D"/>
    <property type="match status" value="1"/>
</dbReference>
<reference evidence="4 5" key="1">
    <citation type="journal article" date="2020" name="Microbiol. Resour. Announc.">
        <title>Draft Genome Sequence of a Cladosporium Species Isolated from the Mesophotic Ascidian Didemnum maculosum.</title>
        <authorList>
            <person name="Gioti A."/>
            <person name="Siaperas R."/>
            <person name="Nikolaivits E."/>
            <person name="Le Goff G."/>
            <person name="Ouazzani J."/>
            <person name="Kotoulas G."/>
            <person name="Topakas E."/>
        </authorList>
    </citation>
    <scope>NUCLEOTIDE SEQUENCE [LARGE SCALE GENOMIC DNA]</scope>
    <source>
        <strain evidence="4 5">TM138-S3</strain>
    </source>
</reference>
<dbReference type="Pfam" id="PF00023">
    <property type="entry name" value="Ank"/>
    <property type="match status" value="2"/>
</dbReference>
<dbReference type="PROSITE" id="PS50088">
    <property type="entry name" value="ANK_REPEAT"/>
    <property type="match status" value="9"/>
</dbReference>
<evidence type="ECO:0000256" key="3">
    <source>
        <dbReference type="PROSITE-ProRule" id="PRU00023"/>
    </source>
</evidence>
<evidence type="ECO:0000256" key="2">
    <source>
        <dbReference type="ARBA" id="ARBA00023043"/>
    </source>
</evidence>
<dbReference type="Gene3D" id="1.25.40.20">
    <property type="entry name" value="Ankyrin repeat-containing domain"/>
    <property type="match status" value="5"/>
</dbReference>
<accession>A0AB34KD42</accession>
<evidence type="ECO:0000313" key="5">
    <source>
        <dbReference type="Proteomes" id="UP000803884"/>
    </source>
</evidence>
<dbReference type="Proteomes" id="UP000803884">
    <property type="component" value="Unassembled WGS sequence"/>
</dbReference>
<gene>
    <name evidence="4" type="ORF">WHR41_09375</name>
</gene>
<name>A0AB34KD42_9PEZI</name>
<feature type="repeat" description="ANK" evidence="3">
    <location>
        <begin position="340"/>
        <end position="367"/>
    </location>
</feature>